<reference evidence="12 13" key="1">
    <citation type="journal article" date="2020" name="Phytopathology">
        <title>A high-quality genome resource of Botrytis fragariae, a new and rapidly spreading fungal pathogen causing strawberry gray mold in the U.S.A.</title>
        <authorList>
            <person name="Wu Y."/>
            <person name="Saski C.A."/>
            <person name="Schnabel G."/>
            <person name="Xiao S."/>
            <person name="Hu M."/>
        </authorList>
    </citation>
    <scope>NUCLEOTIDE SEQUENCE [LARGE SCALE GENOMIC DNA]</scope>
    <source>
        <strain evidence="12 13">BVB16</strain>
    </source>
</reference>
<dbReference type="SMART" id="SM00291">
    <property type="entry name" value="ZnF_ZZ"/>
    <property type="match status" value="1"/>
</dbReference>
<feature type="region of interest" description="Disordered" evidence="8">
    <location>
        <begin position="1322"/>
        <end position="1342"/>
    </location>
</feature>
<feature type="repeat" description="ANK" evidence="6">
    <location>
        <begin position="1829"/>
        <end position="1857"/>
    </location>
</feature>
<evidence type="ECO:0000313" key="13">
    <source>
        <dbReference type="Proteomes" id="UP000531561"/>
    </source>
</evidence>
<feature type="repeat" description="ANK" evidence="6">
    <location>
        <begin position="1171"/>
        <end position="1192"/>
    </location>
</feature>
<organism evidence="12 13">
    <name type="scientific">Botrytis fragariae</name>
    <dbReference type="NCBI Taxonomy" id="1964551"/>
    <lineage>
        <taxon>Eukaryota</taxon>
        <taxon>Fungi</taxon>
        <taxon>Dikarya</taxon>
        <taxon>Ascomycota</taxon>
        <taxon>Pezizomycotina</taxon>
        <taxon>Leotiomycetes</taxon>
        <taxon>Helotiales</taxon>
        <taxon>Sclerotiniaceae</taxon>
        <taxon>Botrytis</taxon>
    </lineage>
</organism>
<feature type="repeat" description="ANK" evidence="6">
    <location>
        <begin position="1526"/>
        <end position="1558"/>
    </location>
</feature>
<dbReference type="Gene3D" id="3.30.60.90">
    <property type="match status" value="1"/>
</dbReference>
<sequence length="2168" mass="241092">MQYPTILLLSLASRVVADGTDVTNNLFSDLGPLLALFGDSFAQQFLRESFTWLDHIIFAMAPLGIITAIIGAIRVGGPPHLRALIGRARENKASAELDFMSSTSHEVSELWNGEGIVRTMGKGKVKQIIFLKGRGVPENCELFTLSDNDDLMRSKAYMGPFVEKSQSVWKAVIQLWKTVKRVEVPSKDPRNKSKEARSEKGELDRAPNISLNTHPKQNMFELALAAILGIVLQAGVIIFSGFVAYDNRLGAMVGGAPSAYAFPILASGTIILVLGMGICAVVIGKSTDEVAWELKPEEKGKETVNSGLASCAKTTTLGTGDQEPTFKAPKDSDPESLTPKRHQKSCWELILKACGHYSGKEKTKLNPKAKENNKILVFWLQKHFVVSDQTFESYLLMSGTEQDIILTSSRSNNPSNRKHLSSTSQETSNIPQLDSESGFDQVHSLRKSGPQTQFSDLASHELKTSLSYDSTTQKSVSISKSRPPDQPVSFWLNTLCVLGTFTGITGFVLQFEGFRGISWACSIAQLVAIMIMTVVRAIIRRGMLDRPIAQMIPEKYEIDWLALRIGNDDRYLSSLSKSTARHPYISPYNPSWKVCSQINPLVQVTSGWMPITNEDSFKAQMVLNVRNRLRELTGWSDPVIKANAASAASAIEIIMSLFEGWSDSTFHWLIDVKIGKDEDTTTQKIKLHATRKTEANLWSVSAKDIESILSLWMYHSSYNCQSGNRAQDSTENIARDIHSFQRVIGPSRSTLKRDMAWWAGIESAKALDEFSWDGENDTQCLSMGFCLPGKPNIFFIFSPTAYSTLGISRIYQEGSNEVDHKKITKGADSLKSSHYAMIASVFKEKFFAQHIFSTFLWAIVNSLSLSEKGSEHQTEVVLPGDDELRLNEKQPNWNSFRLTNKKIKQMIKAVKTSGLGTLEDANLLIIPPLSYFDKLPNEGMVDVVRKNAKENELGYRDFACNLYRKLLKLCDDLPPERKFVYKVVSTTVDFLVTATSASETKKYMETSDGDLEKSKRTLVNILRSKHKKCLDMLQSLYAKQGRLKNFGKAGLLDDKTKDKVKKSARNGQTILQKDVIEDTDLSLDEGHMGQFPSATDILGWTPLHYAVIYSLEAVQKLVEKGEELVNKCDLAGRTPLHYAVMKLNVDSKQVNAEEIIKKLLVANARPFQGRDGLVPLHWAVKTGNIEATKLLLGSELHEKTLNFKDYSDMTPLHFAALGGNSEILEILLKKVVNAQDLNAQNRLGRTALHVAVKGIDTDGSSNRAKIIEILIKKEASVAIKDKDDKKALNVAVEMEQKMKSPPLPRPDLSEEPSHLVNISGGILESEHRDNPDNSNDKVGVDEKARNLKQAGKAEILSKEEQLASVIKSLLEKENLTVEGGKLLLWAVENNLKTPFEFLIAWKEIAVDMSQLYTKDGRSILHLAVVAESDTMVDRILKRWKPSNSSSPLKSSLYIDLADHYGRTALMLAASQGYEPGVRKLLAAGVDKDFRDIRGRTALSWGAESGQLDILTQLIESGVALKHEPVEKNSPMFIAVENGKHEATELFLANGADSNEVDNDRNNVLCHAVICGHIECVKVLIEHGAELEKRNSRYQQTALSFAAEKGNLEIVKLLMDFDARLDAQDTDGWTPLIWALKCEHLEVVMFLLGEEVKSVSNRDPYMEQLDSIMTLACSTGDEDLVEQLLNLGVSSNAQDADSGSIALIEASRGGFLGTVKLLLRNQGHVNAMNNAKETPLLLAIRHGFNEITECLLCANANVEITNEVNETPLLLAVRYNNETITRLLLDKGAKTNVASNTGETPLLSATRIGNEDITRLLLEKEACINEANNSNETPLALAVIYRNMNIIRLLLEKGASVNQEWGKYEQTCLLQAIYAEDEELALLLLKSGAKPEREQKYAQNALQEAIWWRAENIVDHLLSFGASAESKDMQGRTAFQFSAQIGALSLLKKLIKESSEGLHLFGPTSHDLQDRDLIHHAFVSGSMDMVSYLIVQFSPNEYDYHRKDINGWTPLHWAAQAGDSEVVKMLLELDSHSDAQVRESIKKWTPRQIASYNKHNNIVILLESLSIPDEILPPAGMSHGSFLCDGCNCKMRGLRFHCQNCADFDFCEKCKFTSDTTHPNHDFDKIGPKRETELEQEISPQQEGGLKQDDSSSENRSVYEDSVKDDIAT</sequence>
<feature type="region of interest" description="Disordered" evidence="8">
    <location>
        <begin position="186"/>
        <end position="210"/>
    </location>
</feature>
<feature type="compositionally biased region" description="Basic and acidic residues" evidence="8">
    <location>
        <begin position="186"/>
        <end position="205"/>
    </location>
</feature>
<feature type="domain" description="ZZ-type" evidence="11">
    <location>
        <begin position="2078"/>
        <end position="2130"/>
    </location>
</feature>
<keyword evidence="9" id="KW-0472">Membrane</keyword>
<evidence type="ECO:0000256" key="5">
    <source>
        <dbReference type="ARBA" id="ARBA00023043"/>
    </source>
</evidence>
<feature type="compositionally biased region" description="Basic and acidic residues" evidence="8">
    <location>
        <begin position="1324"/>
        <end position="1342"/>
    </location>
</feature>
<evidence type="ECO:0000256" key="2">
    <source>
        <dbReference type="ARBA" id="ARBA00022737"/>
    </source>
</evidence>
<dbReference type="GeneID" id="59261594"/>
<dbReference type="InterPro" id="IPR000433">
    <property type="entry name" value="Znf_ZZ"/>
</dbReference>
<dbReference type="Gene3D" id="1.25.40.20">
    <property type="entry name" value="Ankyrin repeat-containing domain"/>
    <property type="match status" value="7"/>
</dbReference>
<dbReference type="Pfam" id="PF12796">
    <property type="entry name" value="Ank_2"/>
    <property type="match status" value="7"/>
</dbReference>
<evidence type="ECO:0000259" key="11">
    <source>
        <dbReference type="PROSITE" id="PS50135"/>
    </source>
</evidence>
<protein>
    <submittedName>
        <fullName evidence="12">Putative ankyrin repeat protein</fullName>
    </submittedName>
</protein>
<dbReference type="CDD" id="cd02340">
    <property type="entry name" value="ZZ_NBR1_like"/>
    <property type="match status" value="1"/>
</dbReference>
<keyword evidence="1" id="KW-0479">Metal-binding</keyword>
<dbReference type="PROSITE" id="PS01357">
    <property type="entry name" value="ZF_ZZ_1"/>
    <property type="match status" value="1"/>
</dbReference>
<dbReference type="PANTHER" id="PTHR24198:SF165">
    <property type="entry name" value="ANKYRIN REPEAT-CONTAINING PROTEIN-RELATED"/>
    <property type="match status" value="1"/>
</dbReference>
<dbReference type="SUPFAM" id="SSF48403">
    <property type="entry name" value="Ankyrin repeat"/>
    <property type="match status" value="3"/>
</dbReference>
<dbReference type="PROSITE" id="PS50297">
    <property type="entry name" value="ANK_REP_REGION"/>
    <property type="match status" value="9"/>
</dbReference>
<dbReference type="InterPro" id="IPR036770">
    <property type="entry name" value="Ankyrin_rpt-contain_sf"/>
</dbReference>
<feature type="signal peptide" evidence="10">
    <location>
        <begin position="1"/>
        <end position="17"/>
    </location>
</feature>
<dbReference type="InterPro" id="IPR002110">
    <property type="entry name" value="Ankyrin_rpt"/>
</dbReference>
<keyword evidence="9" id="KW-0812">Transmembrane</keyword>
<feature type="repeat" description="ANK" evidence="6">
    <location>
        <begin position="1730"/>
        <end position="1762"/>
    </location>
</feature>
<comment type="caution">
    <text evidence="12">The sequence shown here is derived from an EMBL/GenBank/DDBJ whole genome shotgun (WGS) entry which is preliminary data.</text>
</comment>
<keyword evidence="13" id="KW-1185">Reference proteome</keyword>
<keyword evidence="10" id="KW-0732">Signal</keyword>
<feature type="repeat" description="ANK" evidence="6">
    <location>
        <begin position="1593"/>
        <end position="1625"/>
    </location>
</feature>
<dbReference type="SMART" id="SM00248">
    <property type="entry name" value="ANK"/>
    <property type="match status" value="24"/>
</dbReference>
<dbReference type="EMBL" id="JABFCT010000026">
    <property type="protein sequence ID" value="KAF5868333.1"/>
    <property type="molecule type" value="Genomic_DNA"/>
</dbReference>
<feature type="compositionally biased region" description="Basic and acidic residues" evidence="8">
    <location>
        <begin position="2156"/>
        <end position="2168"/>
    </location>
</feature>
<keyword evidence="9" id="KW-1133">Transmembrane helix</keyword>
<name>A0A8H6AJE5_9HELO</name>
<evidence type="ECO:0000256" key="1">
    <source>
        <dbReference type="ARBA" id="ARBA00022723"/>
    </source>
</evidence>
<feature type="repeat" description="ANK" evidence="6">
    <location>
        <begin position="1460"/>
        <end position="1492"/>
    </location>
</feature>
<evidence type="ECO:0000256" key="8">
    <source>
        <dbReference type="SAM" id="MobiDB-lite"/>
    </source>
</evidence>
<dbReference type="PROSITE" id="PS50088">
    <property type="entry name" value="ANK_REPEAT"/>
    <property type="match status" value="12"/>
</dbReference>
<evidence type="ECO:0000256" key="10">
    <source>
        <dbReference type="SAM" id="SignalP"/>
    </source>
</evidence>
<dbReference type="Pfam" id="PF00569">
    <property type="entry name" value="ZZ"/>
    <property type="match status" value="1"/>
</dbReference>
<feature type="repeat" description="ANK" evidence="6">
    <location>
        <begin position="1796"/>
        <end position="1828"/>
    </location>
</feature>
<gene>
    <name evidence="12" type="ORF">Bfra_007531</name>
</gene>
<feature type="chain" id="PRO_5034034622" evidence="10">
    <location>
        <begin position="18"/>
        <end position="2168"/>
    </location>
</feature>
<feature type="region of interest" description="Disordered" evidence="8">
    <location>
        <begin position="2117"/>
        <end position="2168"/>
    </location>
</feature>
<evidence type="ECO:0000313" key="12">
    <source>
        <dbReference type="EMBL" id="KAF5868333.1"/>
    </source>
</evidence>
<feature type="compositionally biased region" description="Basic and acidic residues" evidence="8">
    <location>
        <begin position="2117"/>
        <end position="2132"/>
    </location>
</feature>
<dbReference type="Proteomes" id="UP000531561">
    <property type="component" value="Unassembled WGS sequence"/>
</dbReference>
<evidence type="ECO:0000256" key="4">
    <source>
        <dbReference type="ARBA" id="ARBA00022833"/>
    </source>
</evidence>
<feature type="repeat" description="ANK" evidence="6">
    <location>
        <begin position="1763"/>
        <end position="1795"/>
    </location>
</feature>
<evidence type="ECO:0000256" key="3">
    <source>
        <dbReference type="ARBA" id="ARBA00022771"/>
    </source>
</evidence>
<dbReference type="PANTHER" id="PTHR24198">
    <property type="entry name" value="ANKYRIN REPEAT AND PROTEIN KINASE DOMAIN-CONTAINING PROTEIN"/>
    <property type="match status" value="1"/>
</dbReference>
<feature type="transmembrane region" description="Helical" evidence="9">
    <location>
        <begin position="260"/>
        <end position="283"/>
    </location>
</feature>
<feature type="transmembrane region" description="Helical" evidence="9">
    <location>
        <begin position="56"/>
        <end position="77"/>
    </location>
</feature>
<dbReference type="InterPro" id="IPR043145">
    <property type="entry name" value="Znf_ZZ_sf"/>
</dbReference>
<keyword evidence="2" id="KW-0677">Repeat</keyword>
<keyword evidence="3 7" id="KW-0863">Zinc-finger</keyword>
<accession>A0A8H6AJE5</accession>
<feature type="transmembrane region" description="Helical" evidence="9">
    <location>
        <begin position="222"/>
        <end position="245"/>
    </location>
</feature>
<dbReference type="PROSITE" id="PS50135">
    <property type="entry name" value="ZF_ZZ_2"/>
    <property type="match status" value="1"/>
</dbReference>
<dbReference type="GO" id="GO:0008270">
    <property type="term" value="F:zinc ion binding"/>
    <property type="evidence" value="ECO:0007669"/>
    <property type="project" value="UniProtKB-KW"/>
</dbReference>
<feature type="transmembrane region" description="Helical" evidence="9">
    <location>
        <begin position="517"/>
        <end position="539"/>
    </location>
</feature>
<dbReference type="PRINTS" id="PR01415">
    <property type="entry name" value="ANKYRIN"/>
</dbReference>
<keyword evidence="5 6" id="KW-0040">ANK repeat</keyword>
<dbReference type="Pfam" id="PF00023">
    <property type="entry name" value="Ank"/>
    <property type="match status" value="2"/>
</dbReference>
<dbReference type="SUPFAM" id="SSF57850">
    <property type="entry name" value="RING/U-box"/>
    <property type="match status" value="1"/>
</dbReference>
<dbReference type="OrthoDB" id="341259at2759"/>
<feature type="repeat" description="ANK" evidence="6">
    <location>
        <begin position="1559"/>
        <end position="1591"/>
    </location>
</feature>
<feature type="repeat" description="ANK" evidence="6">
    <location>
        <begin position="1207"/>
        <end position="1239"/>
    </location>
</feature>
<feature type="region of interest" description="Disordered" evidence="8">
    <location>
        <begin position="313"/>
        <end position="340"/>
    </location>
</feature>
<dbReference type="RefSeq" id="XP_037187282.1">
    <property type="nucleotide sequence ID" value="XM_037337902.1"/>
</dbReference>
<evidence type="ECO:0000256" key="9">
    <source>
        <dbReference type="SAM" id="Phobius"/>
    </source>
</evidence>
<evidence type="ECO:0000256" key="7">
    <source>
        <dbReference type="PROSITE-ProRule" id="PRU00228"/>
    </source>
</evidence>
<feature type="region of interest" description="Disordered" evidence="8">
    <location>
        <begin position="407"/>
        <end position="433"/>
    </location>
</feature>
<keyword evidence="4" id="KW-0862">Zinc</keyword>
<evidence type="ECO:0000256" key="6">
    <source>
        <dbReference type="PROSITE-ProRule" id="PRU00023"/>
    </source>
</evidence>
<proteinExistence type="predicted"/>
<feature type="repeat" description="ANK" evidence="6">
    <location>
        <begin position="1243"/>
        <end position="1282"/>
    </location>
</feature>
<feature type="repeat" description="ANK" evidence="6">
    <location>
        <begin position="2005"/>
        <end position="2037"/>
    </location>
</feature>